<gene>
    <name evidence="1" type="ORF">WICPIJ_006258</name>
</gene>
<evidence type="ECO:0000313" key="1">
    <source>
        <dbReference type="EMBL" id="KAH3682799.1"/>
    </source>
</evidence>
<accession>A0A9P8Q4T6</accession>
<reference evidence="1" key="1">
    <citation type="journal article" date="2021" name="Open Biol.">
        <title>Shared evolutionary footprints suggest mitochondrial oxidative damage underlies multiple complex I losses in fungi.</title>
        <authorList>
            <person name="Schikora-Tamarit M.A."/>
            <person name="Marcet-Houben M."/>
            <person name="Nosek J."/>
            <person name="Gabaldon T."/>
        </authorList>
    </citation>
    <scope>NUCLEOTIDE SEQUENCE</scope>
    <source>
        <strain evidence="1">CBS2887</strain>
    </source>
</reference>
<dbReference type="OrthoDB" id="3981209at2759"/>
<sequence length="352" mass="39165">MGGPQDEDKFTSLLKCIKKTGKFYNQEIGIDVAYCMKNYDQFDETGSEDQNKEEEENSSNYKILLPIFIVTVVCQLLGVYSNETDLSNDSLTEETKNILRHELDGIEEAPIQKPCLCALPEISMGSSKDLTSHDTIGLSQSVSQLTVKEAVNKIECGLQNLTSNEHIEPTGAKLILKVGGEEYNLKSKEDLQRWKERTFALKPNLNGSHSLPTEMSRLLPESSNHLSNTLRSISSSSSASITIVTSAKAKSANCIDNISNEFKFDENLELDTAEGDQKEFHGDNDNLRKARTDINIHDPLKPIPTVLEHPIVDKNGKKLKRIFIPGRGWVASKVLESEKQELYGSISNVSTD</sequence>
<dbReference type="Proteomes" id="UP000774326">
    <property type="component" value="Unassembled WGS sequence"/>
</dbReference>
<comment type="caution">
    <text evidence="1">The sequence shown here is derived from an EMBL/GenBank/DDBJ whole genome shotgun (WGS) entry which is preliminary data.</text>
</comment>
<reference evidence="1" key="2">
    <citation type="submission" date="2021-01" db="EMBL/GenBank/DDBJ databases">
        <authorList>
            <person name="Schikora-Tamarit M.A."/>
        </authorList>
    </citation>
    <scope>NUCLEOTIDE SEQUENCE</scope>
    <source>
        <strain evidence="1">CBS2887</strain>
    </source>
</reference>
<protein>
    <submittedName>
        <fullName evidence="1">Uncharacterized protein</fullName>
    </submittedName>
</protein>
<dbReference type="AlphaFoldDB" id="A0A9P8Q4T6"/>
<evidence type="ECO:0000313" key="2">
    <source>
        <dbReference type="Proteomes" id="UP000774326"/>
    </source>
</evidence>
<dbReference type="EMBL" id="JAEUBG010003411">
    <property type="protein sequence ID" value="KAH3682799.1"/>
    <property type="molecule type" value="Genomic_DNA"/>
</dbReference>
<name>A0A9P8Q4T6_WICPI</name>
<proteinExistence type="predicted"/>
<keyword evidence="2" id="KW-1185">Reference proteome</keyword>
<organism evidence="1 2">
    <name type="scientific">Wickerhamomyces pijperi</name>
    <name type="common">Yeast</name>
    <name type="synonym">Pichia pijperi</name>
    <dbReference type="NCBI Taxonomy" id="599730"/>
    <lineage>
        <taxon>Eukaryota</taxon>
        <taxon>Fungi</taxon>
        <taxon>Dikarya</taxon>
        <taxon>Ascomycota</taxon>
        <taxon>Saccharomycotina</taxon>
        <taxon>Saccharomycetes</taxon>
        <taxon>Phaffomycetales</taxon>
        <taxon>Wickerhamomycetaceae</taxon>
        <taxon>Wickerhamomyces</taxon>
    </lineage>
</organism>